<evidence type="ECO:0000259" key="1">
    <source>
        <dbReference type="Pfam" id="PF00801"/>
    </source>
</evidence>
<evidence type="ECO:0000313" key="3">
    <source>
        <dbReference type="Proteomes" id="UP000182229"/>
    </source>
</evidence>
<dbReference type="InterPro" id="IPR013783">
    <property type="entry name" value="Ig-like_fold"/>
</dbReference>
<dbReference type="OrthoDB" id="906600at2"/>
<dbReference type="InterPro" id="IPR035986">
    <property type="entry name" value="PKD_dom_sf"/>
</dbReference>
<dbReference type="EMBL" id="MPIN01000012">
    <property type="protein sequence ID" value="OJH35924.1"/>
    <property type="molecule type" value="Genomic_DNA"/>
</dbReference>
<organism evidence="2 3">
    <name type="scientific">Cystobacter ferrugineus</name>
    <dbReference type="NCBI Taxonomy" id="83449"/>
    <lineage>
        <taxon>Bacteria</taxon>
        <taxon>Pseudomonadati</taxon>
        <taxon>Myxococcota</taxon>
        <taxon>Myxococcia</taxon>
        <taxon>Myxococcales</taxon>
        <taxon>Cystobacterineae</taxon>
        <taxon>Archangiaceae</taxon>
        <taxon>Cystobacter</taxon>
    </lineage>
</organism>
<feature type="domain" description="PKD" evidence="1">
    <location>
        <begin position="562"/>
        <end position="638"/>
    </location>
</feature>
<evidence type="ECO:0000313" key="2">
    <source>
        <dbReference type="EMBL" id="OJH35924.1"/>
    </source>
</evidence>
<accession>A0A1L9B0Y5</accession>
<reference evidence="2 3" key="2">
    <citation type="submission" date="2016-12" db="EMBL/GenBank/DDBJ databases">
        <title>Draft Genome Sequence of Cystobacter ferrugineus Strain Cbfe23.</title>
        <authorList>
            <person name="Akbar S."/>
            <person name="Dowd S.E."/>
            <person name="Stevens D.C."/>
        </authorList>
    </citation>
    <scope>NUCLEOTIDE SEQUENCE [LARGE SCALE GENOMIC DNA]</scope>
    <source>
        <strain evidence="2 3">Cbfe23</strain>
    </source>
</reference>
<dbReference type="AlphaFoldDB" id="A0A1L9B0Y5"/>
<dbReference type="Gene3D" id="2.60.40.10">
    <property type="entry name" value="Immunoglobulins"/>
    <property type="match status" value="1"/>
</dbReference>
<dbReference type="Proteomes" id="UP000182229">
    <property type="component" value="Unassembled WGS sequence"/>
</dbReference>
<dbReference type="RefSeq" id="WP_071902954.1">
    <property type="nucleotide sequence ID" value="NZ_MPIN01000012.1"/>
</dbReference>
<comment type="caution">
    <text evidence="2">The sequence shown here is derived from an EMBL/GenBank/DDBJ whole genome shotgun (WGS) entry which is preliminary data.</text>
</comment>
<proteinExistence type="predicted"/>
<dbReference type="Pfam" id="PF00801">
    <property type="entry name" value="PKD"/>
    <property type="match status" value="1"/>
</dbReference>
<gene>
    <name evidence="2" type="ORF">BON30_35510</name>
</gene>
<dbReference type="SUPFAM" id="SSF49299">
    <property type="entry name" value="PKD domain"/>
    <property type="match status" value="1"/>
</dbReference>
<reference evidence="3" key="1">
    <citation type="submission" date="2016-11" db="EMBL/GenBank/DDBJ databases">
        <authorList>
            <person name="Shukria A."/>
            <person name="Stevens D.C."/>
        </authorList>
    </citation>
    <scope>NUCLEOTIDE SEQUENCE [LARGE SCALE GENOMIC DNA]</scope>
    <source>
        <strain evidence="3">Cbfe23</strain>
    </source>
</reference>
<sequence length="666" mass="71901">MLSACVSDPAATPLPECAPQEVGGPLWVTADCVDPLYNRPVIDSQTDLATPVPHHKVSGHFEGTDKRFNFYFPPKSQWEGRFFNLVYPLQDENATDEDVSFGADSGAYTVQTNGGGGYRVDAAAAKFSKTVAASYYGSSRRIHGYIYGGSGGSYQTLGAIENSSGVWDGAVPFIPGVPTSIPNDFFIRAFARFVVEDKAPRIASAVSPGGSGDPYTGLDDVERAVLLEVTRLGIPLRAWEDSAYVLGLNDAQGLLGFASAVRGSDPTYVDDFWSKPGYLGTEQSALGELFRAARRDHLATITEVNRNAQNVPASLSLDGAPTVPTTTALDYTLYAADGTTRVGTLSGSLDPATKVFTLGSGNPDSVLSAIGTGARLRIDNQWSLALLSYHRHQVPQRPGFSAWNQFRAPDGTPLYPQRPIEMGPIISRGVTDGGTHNGMIHGKVIVVANLLDTDAYPWHADWYSTRVRESLGERYDDNFRLWYNDNADHIGPRTARLVQYNGILQQALRDVSAWVEQGVAPARSTRYDVVDSQIRVPENAEARQGIQPVVELTVNGAALIDVAAGQTVTFVAKIQVPPGAGQVVGTEWDFAGTGNFMASPFGSPSQTVEVSVPFTYTMPGTYFPALRATAQREGDTSTPFAKVQNLGRVRVVVHEKDDEQWAPARQ</sequence>
<protein>
    <submittedName>
        <fullName evidence="2">Tat pathway signal sequence domain protein</fullName>
    </submittedName>
</protein>
<keyword evidence="3" id="KW-1185">Reference proteome</keyword>
<dbReference type="InterPro" id="IPR000601">
    <property type="entry name" value="PKD_dom"/>
</dbReference>
<name>A0A1L9B0Y5_9BACT</name>
<dbReference type="STRING" id="83449.BON30_35510"/>